<dbReference type="AlphaFoldDB" id="A0A4Q7S7A3"/>
<evidence type="ECO:0000313" key="3">
    <source>
        <dbReference type="Proteomes" id="UP000291078"/>
    </source>
</evidence>
<proteinExistence type="predicted"/>
<evidence type="ECO:0000313" key="2">
    <source>
        <dbReference type="EMBL" id="RZT42276.1"/>
    </source>
</evidence>
<accession>A0A4Q7S7A3</accession>
<feature type="domain" description="BRCT" evidence="1">
    <location>
        <begin position="84"/>
        <end position="143"/>
    </location>
</feature>
<gene>
    <name evidence="2" type="ORF">EV147_1302</name>
</gene>
<dbReference type="SUPFAM" id="SSF52113">
    <property type="entry name" value="BRCT domain"/>
    <property type="match status" value="1"/>
</dbReference>
<dbReference type="Proteomes" id="UP000291078">
    <property type="component" value="Unassembled WGS sequence"/>
</dbReference>
<comment type="caution">
    <text evidence="2">The sequence shown here is derived from an EMBL/GenBank/DDBJ whole genome shotgun (WGS) entry which is preliminary data.</text>
</comment>
<dbReference type="InterPro" id="IPR036420">
    <property type="entry name" value="BRCT_dom_sf"/>
</dbReference>
<dbReference type="EMBL" id="SGXM01000001">
    <property type="protein sequence ID" value="RZT42276.1"/>
    <property type="molecule type" value="Genomic_DNA"/>
</dbReference>
<dbReference type="InterPro" id="IPR001357">
    <property type="entry name" value="BRCT_dom"/>
</dbReference>
<keyword evidence="3" id="KW-1185">Reference proteome</keyword>
<dbReference type="RefSeq" id="WP_130390258.1">
    <property type="nucleotide sequence ID" value="NZ_SGXM01000001.1"/>
</dbReference>
<dbReference type="Pfam" id="PF00533">
    <property type="entry name" value="BRCT"/>
    <property type="match status" value="1"/>
</dbReference>
<name>A0A4Q7S7A3_9BURK</name>
<protein>
    <recommendedName>
        <fullName evidence="1">BRCT domain-containing protein</fullName>
    </recommendedName>
</protein>
<reference evidence="2 3" key="1">
    <citation type="journal article" date="2015" name="Stand. Genomic Sci.">
        <title>Genomic Encyclopedia of Bacterial and Archaeal Type Strains, Phase III: the genomes of soil and plant-associated and newly described type strains.</title>
        <authorList>
            <person name="Whitman W.B."/>
            <person name="Woyke T."/>
            <person name="Klenk H.P."/>
            <person name="Zhou Y."/>
            <person name="Lilburn T.G."/>
            <person name="Beck B.J."/>
            <person name="De Vos P."/>
            <person name="Vandamme P."/>
            <person name="Eisen J.A."/>
            <person name="Garrity G."/>
            <person name="Hugenholtz P."/>
            <person name="Kyrpides N.C."/>
        </authorList>
    </citation>
    <scope>NUCLEOTIDE SEQUENCE [LARGE SCALE GENOMIC DNA]</scope>
    <source>
        <strain evidence="2 3">ASC-9842</strain>
    </source>
</reference>
<dbReference type="OrthoDB" id="9132890at2"/>
<dbReference type="Gene3D" id="3.40.50.10190">
    <property type="entry name" value="BRCT domain"/>
    <property type="match status" value="1"/>
</dbReference>
<evidence type="ECO:0000259" key="1">
    <source>
        <dbReference type="Pfam" id="PF00533"/>
    </source>
</evidence>
<organism evidence="2 3">
    <name type="scientific">Cupriavidus agavae</name>
    <dbReference type="NCBI Taxonomy" id="1001822"/>
    <lineage>
        <taxon>Bacteria</taxon>
        <taxon>Pseudomonadati</taxon>
        <taxon>Pseudomonadota</taxon>
        <taxon>Betaproteobacteria</taxon>
        <taxon>Burkholderiales</taxon>
        <taxon>Burkholderiaceae</taxon>
        <taxon>Cupriavidus</taxon>
    </lineage>
</organism>
<sequence>MNLHFLYRNAKGETKHYEVANWVEAGYYVSGFCLAARALRTFRKDRVIEYLRGGYALLAEPYMPAPPKIARARTSGFDRNLPQITFTGFAQEHRSDLERRAGVAGLRVVQSVTQSLTFLCTGPNAGPKKVAKARDQRVYILTEWQLSALLETGELPDDYWD</sequence>